<dbReference type="EMBL" id="MSTR01000012">
    <property type="protein sequence ID" value="ONN41839.1"/>
    <property type="molecule type" value="Genomic_DNA"/>
</dbReference>
<evidence type="ECO:0000259" key="1">
    <source>
        <dbReference type="Pfam" id="PF02129"/>
    </source>
</evidence>
<gene>
    <name evidence="2" type="ORF">BTN92_11815</name>
</gene>
<organism evidence="2 3">
    <name type="scientific">Enterococcus mundtii</name>
    <dbReference type="NCBI Taxonomy" id="53346"/>
    <lineage>
        <taxon>Bacteria</taxon>
        <taxon>Bacillati</taxon>
        <taxon>Bacillota</taxon>
        <taxon>Bacilli</taxon>
        <taxon>Lactobacillales</taxon>
        <taxon>Enterococcaceae</taxon>
        <taxon>Enterococcus</taxon>
    </lineage>
</organism>
<dbReference type="RefSeq" id="WP_077151832.1">
    <property type="nucleotide sequence ID" value="NZ_CABMMO010000012.1"/>
</dbReference>
<proteinExistence type="predicted"/>
<dbReference type="PANTHER" id="PTHR43358">
    <property type="entry name" value="ALPHA/BETA-HYDROLASE"/>
    <property type="match status" value="1"/>
</dbReference>
<dbReference type="SUPFAM" id="SSF53474">
    <property type="entry name" value="alpha/beta-Hydrolases"/>
    <property type="match status" value="1"/>
</dbReference>
<sequence length="424" mass="47957">MWKNKKVLFFTVIFFLLSGVIGFGTRSVQAESSQINTVRFNEQQYAKQIIDFMNGQDTSDVKLLFKNMVDKEQKDIQIYGDEYSETIKLLWGSYIFFDIGFVGKSKLLPLLNPSLQTYPYENNASINLYNSNTLDSFLPDTETWTLKIKNQENNTEMISVAYYTPHSPTIKENEDKVIVMHRGFRGKIDKGNDMAETRTFYDKGYNILYVDNRATSLSQGEYITFGQYESDDVLEWINYLNNTIQSNQQIVLYGGSMGAATMLSVLAKQPPMNVTGVIENAGFSNIREQLIYSYDSIVNNVFLMALIDNKVGVRLEDAFLMVPENNKKIVTSLNDSYVKPIANVDIDGNLPIKGVQNTNLPILFIHGMKDNVVPYSNLETLSSLSQGPIYTFSVPDAGHLQAQTVDPIGYDKAITDFLSAIFHN</sequence>
<dbReference type="GO" id="GO:0016787">
    <property type="term" value="F:hydrolase activity"/>
    <property type="evidence" value="ECO:0007669"/>
    <property type="project" value="InterPro"/>
</dbReference>
<evidence type="ECO:0000313" key="2">
    <source>
        <dbReference type="EMBL" id="ONN41839.1"/>
    </source>
</evidence>
<dbReference type="PANTHER" id="PTHR43358:SF4">
    <property type="entry name" value="ALPHA_BETA HYDROLASE FOLD-1 DOMAIN-CONTAINING PROTEIN"/>
    <property type="match status" value="1"/>
</dbReference>
<name>A0A1V2UFD1_ENTMU</name>
<dbReference type="InterPro" id="IPR000383">
    <property type="entry name" value="Xaa-Pro-like_dom"/>
</dbReference>
<dbReference type="Proteomes" id="UP000189299">
    <property type="component" value="Unassembled WGS sequence"/>
</dbReference>
<dbReference type="Gene3D" id="3.40.50.1820">
    <property type="entry name" value="alpha/beta hydrolase"/>
    <property type="match status" value="1"/>
</dbReference>
<reference evidence="2 3" key="1">
    <citation type="submission" date="2016-12" db="EMBL/GenBank/DDBJ databases">
        <authorList>
            <person name="Song W.-J."/>
            <person name="Kurnit D.M."/>
        </authorList>
    </citation>
    <scope>NUCLEOTIDE SEQUENCE [LARGE SCALE GENOMIC DNA]</scope>
    <source>
        <strain evidence="2 3">CGB1038-1_S1</strain>
    </source>
</reference>
<protein>
    <recommendedName>
        <fullName evidence="1">Xaa-Pro dipeptidyl-peptidase-like domain-containing protein</fullName>
    </recommendedName>
</protein>
<feature type="domain" description="Xaa-Pro dipeptidyl-peptidase-like" evidence="1">
    <location>
        <begin position="177"/>
        <end position="386"/>
    </location>
</feature>
<dbReference type="InterPro" id="IPR052920">
    <property type="entry name" value="DNA-binding_regulatory"/>
</dbReference>
<dbReference type="OrthoDB" id="9777090at2"/>
<evidence type="ECO:0000313" key="3">
    <source>
        <dbReference type="Proteomes" id="UP000189299"/>
    </source>
</evidence>
<dbReference type="InterPro" id="IPR029058">
    <property type="entry name" value="AB_hydrolase_fold"/>
</dbReference>
<accession>A0A1V2UFD1</accession>
<dbReference type="AlphaFoldDB" id="A0A1V2UFD1"/>
<comment type="caution">
    <text evidence="2">The sequence shown here is derived from an EMBL/GenBank/DDBJ whole genome shotgun (WGS) entry which is preliminary data.</text>
</comment>
<dbReference type="Pfam" id="PF02129">
    <property type="entry name" value="Peptidase_S15"/>
    <property type="match status" value="1"/>
</dbReference>